<dbReference type="AlphaFoldDB" id="A0A381XVV4"/>
<feature type="transmembrane region" description="Helical" evidence="1">
    <location>
        <begin position="31"/>
        <end position="54"/>
    </location>
</feature>
<accession>A0A381XVV4</accession>
<dbReference type="GO" id="GO:0022904">
    <property type="term" value="P:respiratory electron transport chain"/>
    <property type="evidence" value="ECO:0007669"/>
    <property type="project" value="InterPro"/>
</dbReference>
<dbReference type="InterPro" id="IPR016174">
    <property type="entry name" value="Di-haem_cyt_TM"/>
</dbReference>
<keyword evidence="1" id="KW-0812">Transmembrane</keyword>
<evidence type="ECO:0000256" key="1">
    <source>
        <dbReference type="SAM" id="Phobius"/>
    </source>
</evidence>
<reference evidence="2" key="1">
    <citation type="submission" date="2018-05" db="EMBL/GenBank/DDBJ databases">
        <authorList>
            <person name="Lanie J.A."/>
            <person name="Ng W.-L."/>
            <person name="Kazmierczak K.M."/>
            <person name="Andrzejewski T.M."/>
            <person name="Davidsen T.M."/>
            <person name="Wayne K.J."/>
            <person name="Tettelin H."/>
            <person name="Glass J.I."/>
            <person name="Rusch D."/>
            <person name="Podicherti R."/>
            <person name="Tsui H.-C.T."/>
            <person name="Winkler M.E."/>
        </authorList>
    </citation>
    <scope>NUCLEOTIDE SEQUENCE</scope>
</reference>
<proteinExistence type="predicted"/>
<organism evidence="2">
    <name type="scientific">marine metagenome</name>
    <dbReference type="NCBI Taxonomy" id="408172"/>
    <lineage>
        <taxon>unclassified sequences</taxon>
        <taxon>metagenomes</taxon>
        <taxon>ecological metagenomes</taxon>
    </lineage>
</organism>
<feature type="non-terminal residue" evidence="2">
    <location>
        <position position="1"/>
    </location>
</feature>
<keyword evidence="1" id="KW-1133">Transmembrane helix</keyword>
<dbReference type="Gene3D" id="1.20.950.20">
    <property type="entry name" value="Transmembrane di-heme cytochromes, Chain C"/>
    <property type="match status" value="1"/>
</dbReference>
<gene>
    <name evidence="2" type="ORF">METZ01_LOCUS121712</name>
</gene>
<sequence length="94" mass="10210">FLISGLALWFPETVATVVPNASLLLASMRLVHYAATLAGGLLLTLHVYLGIFAFPGTARGMIDGKVTSAWANLHHPAWQPNKHPTHTPENADRR</sequence>
<dbReference type="SUPFAM" id="SSF81342">
    <property type="entry name" value="Transmembrane di-heme cytochromes"/>
    <property type="match status" value="1"/>
</dbReference>
<name>A0A381XVV4_9ZZZZ</name>
<evidence type="ECO:0000313" key="2">
    <source>
        <dbReference type="EMBL" id="SVA68858.1"/>
    </source>
</evidence>
<evidence type="ECO:0008006" key="3">
    <source>
        <dbReference type="Google" id="ProtNLM"/>
    </source>
</evidence>
<protein>
    <recommendedName>
        <fullName evidence="3">Cytochrome b561 bacterial/Ni-hydrogenase domain-containing protein</fullName>
    </recommendedName>
</protein>
<dbReference type="EMBL" id="UINC01016559">
    <property type="protein sequence ID" value="SVA68858.1"/>
    <property type="molecule type" value="Genomic_DNA"/>
</dbReference>
<dbReference type="GO" id="GO:0016020">
    <property type="term" value="C:membrane"/>
    <property type="evidence" value="ECO:0007669"/>
    <property type="project" value="InterPro"/>
</dbReference>
<keyword evidence="1" id="KW-0472">Membrane</keyword>